<dbReference type="CDD" id="cd10567">
    <property type="entry name" value="SWIB-MDM2_like"/>
    <property type="match status" value="1"/>
</dbReference>
<dbReference type="EMBL" id="JAVFHQ010000016">
    <property type="protein sequence ID" value="KAK4546091.1"/>
    <property type="molecule type" value="Genomic_DNA"/>
</dbReference>
<organism evidence="4 5">
    <name type="scientific">Oleoguttula mirabilis</name>
    <dbReference type="NCBI Taxonomy" id="1507867"/>
    <lineage>
        <taxon>Eukaryota</taxon>
        <taxon>Fungi</taxon>
        <taxon>Dikarya</taxon>
        <taxon>Ascomycota</taxon>
        <taxon>Pezizomycotina</taxon>
        <taxon>Dothideomycetes</taxon>
        <taxon>Dothideomycetidae</taxon>
        <taxon>Mycosphaerellales</taxon>
        <taxon>Teratosphaeriaceae</taxon>
        <taxon>Oleoguttula</taxon>
    </lineage>
</organism>
<evidence type="ECO:0008006" key="6">
    <source>
        <dbReference type="Google" id="ProtNLM"/>
    </source>
</evidence>
<sequence length="304" mass="33613">MATELSLEKRASYSAIIDSILASADLETISAKAIRRSLQEQVDDDLASEKPAITKLIMERFDRVQRERANSATAKPAEPAPTTNGNAHARKPDVKRGNVTETVEEDEEIDAQQPSPAPSNKRKAEDDDDDDDELSDVKDSPPPKKAKRAPKPEAESDEQMAKRLQAEFGGGGRSTRGGGSTKKKPVAKKEKKAKKKSAAKVNSDDDSGVEGSSSPKPEREKKGGFHKLMNLSEPLQALLGESQLSRPQTVKRIWAYVKERDLQDPSDKRQIRCDDLMRGVFKSDKIHMFTMNKVLAGQFYPVEE</sequence>
<dbReference type="PROSITE" id="PS51998">
    <property type="entry name" value="DEK_C"/>
    <property type="match status" value="1"/>
</dbReference>
<protein>
    <recommendedName>
        <fullName evidence="6">DM2 domain-containing protein</fullName>
    </recommendedName>
</protein>
<evidence type="ECO:0000313" key="5">
    <source>
        <dbReference type="Proteomes" id="UP001324427"/>
    </source>
</evidence>
<dbReference type="SUPFAM" id="SSF47592">
    <property type="entry name" value="SWIB/MDM2 domain"/>
    <property type="match status" value="1"/>
</dbReference>
<dbReference type="PROSITE" id="PS51925">
    <property type="entry name" value="SWIB_MDM2"/>
    <property type="match status" value="1"/>
</dbReference>
<dbReference type="SMART" id="SM00151">
    <property type="entry name" value="SWIB"/>
    <property type="match status" value="1"/>
</dbReference>
<dbReference type="Pfam" id="PF02201">
    <property type="entry name" value="SWIB"/>
    <property type="match status" value="1"/>
</dbReference>
<evidence type="ECO:0000259" key="3">
    <source>
        <dbReference type="PROSITE" id="PS51998"/>
    </source>
</evidence>
<feature type="compositionally biased region" description="Gly residues" evidence="1">
    <location>
        <begin position="168"/>
        <end position="180"/>
    </location>
</feature>
<feature type="compositionally biased region" description="Low complexity" evidence="1">
    <location>
        <begin position="72"/>
        <end position="83"/>
    </location>
</feature>
<dbReference type="Proteomes" id="UP001324427">
    <property type="component" value="Unassembled WGS sequence"/>
</dbReference>
<dbReference type="AlphaFoldDB" id="A0AAV9JMC3"/>
<dbReference type="SUPFAM" id="SSF109715">
    <property type="entry name" value="DEK C-terminal domain"/>
    <property type="match status" value="1"/>
</dbReference>
<feature type="domain" description="DEK-C" evidence="3">
    <location>
        <begin position="7"/>
        <end position="62"/>
    </location>
</feature>
<reference evidence="4 5" key="1">
    <citation type="submission" date="2021-11" db="EMBL/GenBank/DDBJ databases">
        <title>Black yeast isolated from Biological Soil Crust.</title>
        <authorList>
            <person name="Kurbessoian T."/>
        </authorList>
    </citation>
    <scope>NUCLEOTIDE SEQUENCE [LARGE SCALE GENOMIC DNA]</scope>
    <source>
        <strain evidence="4 5">CCFEE 5522</strain>
    </source>
</reference>
<feature type="compositionally biased region" description="Basic and acidic residues" evidence="1">
    <location>
        <begin position="150"/>
        <end position="165"/>
    </location>
</feature>
<dbReference type="Pfam" id="PF08766">
    <property type="entry name" value="DEK_C"/>
    <property type="match status" value="1"/>
</dbReference>
<keyword evidence="5" id="KW-1185">Reference proteome</keyword>
<dbReference type="InterPro" id="IPR036885">
    <property type="entry name" value="SWIB_MDM2_dom_sf"/>
</dbReference>
<dbReference type="Gene3D" id="1.10.245.10">
    <property type="entry name" value="SWIB/MDM2 domain"/>
    <property type="match status" value="1"/>
</dbReference>
<gene>
    <name evidence="4" type="ORF">LTR36_002228</name>
</gene>
<proteinExistence type="predicted"/>
<dbReference type="PANTHER" id="PTHR13844">
    <property type="entry name" value="SWI/SNF-RELATED MATRIX-ASSOCIATED ACTIN-DEPENDENT REGULATOR OF CHROMATIN SUBFAMILY D"/>
    <property type="match status" value="1"/>
</dbReference>
<name>A0AAV9JMC3_9PEZI</name>
<evidence type="ECO:0000313" key="4">
    <source>
        <dbReference type="EMBL" id="KAK4546091.1"/>
    </source>
</evidence>
<evidence type="ECO:0000256" key="1">
    <source>
        <dbReference type="SAM" id="MobiDB-lite"/>
    </source>
</evidence>
<accession>A0AAV9JMC3</accession>
<dbReference type="InterPro" id="IPR014876">
    <property type="entry name" value="DEK_C"/>
</dbReference>
<feature type="region of interest" description="Disordered" evidence="1">
    <location>
        <begin position="64"/>
        <end position="225"/>
    </location>
</feature>
<comment type="caution">
    <text evidence="4">The sequence shown here is derived from an EMBL/GenBank/DDBJ whole genome shotgun (WGS) entry which is preliminary data.</text>
</comment>
<dbReference type="InterPro" id="IPR003121">
    <property type="entry name" value="SWIB_MDM2_domain"/>
</dbReference>
<evidence type="ECO:0000259" key="2">
    <source>
        <dbReference type="PROSITE" id="PS51925"/>
    </source>
</evidence>
<dbReference type="InterPro" id="IPR019835">
    <property type="entry name" value="SWIB_domain"/>
</dbReference>
<feature type="compositionally biased region" description="Basic residues" evidence="1">
    <location>
        <begin position="181"/>
        <end position="198"/>
    </location>
</feature>
<feature type="domain" description="DM2" evidence="2">
    <location>
        <begin position="224"/>
        <end position="301"/>
    </location>
</feature>